<name>A0A9X0GYP6_PSESX</name>
<keyword evidence="1" id="KW-0812">Transmembrane</keyword>
<protein>
    <submittedName>
        <fullName evidence="2">GABA permease</fullName>
    </submittedName>
</protein>
<proteinExistence type="predicted"/>
<keyword evidence="1" id="KW-1133">Transmembrane helix</keyword>
<reference evidence="2 3" key="1">
    <citation type="submission" date="2015-09" db="EMBL/GenBank/DDBJ databases">
        <title>Genome announcement of multiple Pseudomonas syringae strains.</title>
        <authorList>
            <person name="Thakur S."/>
            <person name="Wang P.W."/>
            <person name="Gong Y."/>
            <person name="Weir B.S."/>
            <person name="Guttman D.S."/>
        </authorList>
    </citation>
    <scope>NUCLEOTIDE SEQUENCE [LARGE SCALE GENOMIC DNA]</scope>
    <source>
        <strain evidence="2 3">ICMP9757</strain>
    </source>
</reference>
<dbReference type="AlphaFoldDB" id="A0A9X0GYP6"/>
<evidence type="ECO:0000256" key="1">
    <source>
        <dbReference type="SAM" id="Phobius"/>
    </source>
</evidence>
<dbReference type="EMBL" id="LJQF01000457">
    <property type="protein sequence ID" value="KPX04728.1"/>
    <property type="molecule type" value="Genomic_DNA"/>
</dbReference>
<gene>
    <name evidence="2" type="ORF">ALO73_04625</name>
</gene>
<accession>A0A9X0GYP6</accession>
<dbReference type="Proteomes" id="UP000050345">
    <property type="component" value="Unassembled WGS sequence"/>
</dbReference>
<organism evidence="2 3">
    <name type="scientific">Pseudomonas syringae pv. daphniphylli</name>
    <dbReference type="NCBI Taxonomy" id="264455"/>
    <lineage>
        <taxon>Bacteria</taxon>
        <taxon>Pseudomonadati</taxon>
        <taxon>Pseudomonadota</taxon>
        <taxon>Gammaproteobacteria</taxon>
        <taxon>Pseudomonadales</taxon>
        <taxon>Pseudomonadaceae</taxon>
        <taxon>Pseudomonas</taxon>
        <taxon>Pseudomonas syringae</taxon>
    </lineage>
</organism>
<evidence type="ECO:0000313" key="2">
    <source>
        <dbReference type="EMBL" id="KPX04728.1"/>
    </source>
</evidence>
<evidence type="ECO:0000313" key="3">
    <source>
        <dbReference type="Proteomes" id="UP000050345"/>
    </source>
</evidence>
<keyword evidence="1" id="KW-0472">Membrane</keyword>
<feature type="transmembrane region" description="Helical" evidence="1">
    <location>
        <begin position="21"/>
        <end position="38"/>
    </location>
</feature>
<comment type="caution">
    <text evidence="2">The sequence shown here is derived from an EMBL/GenBank/DDBJ whole genome shotgun (WGS) entry which is preliminary data.</text>
</comment>
<sequence>MAFIVAVLTIMLIQEEHRVEIIATGLLSLLVISAGLLVSRRRKAGRVGAAALG</sequence>